<feature type="domain" description="PiggyBac transposable element-derived protein" evidence="3">
    <location>
        <begin position="316"/>
        <end position="697"/>
    </location>
</feature>
<organism evidence="5 6">
    <name type="scientific">Chaetoceros tenuissimus</name>
    <dbReference type="NCBI Taxonomy" id="426638"/>
    <lineage>
        <taxon>Eukaryota</taxon>
        <taxon>Sar</taxon>
        <taxon>Stramenopiles</taxon>
        <taxon>Ochrophyta</taxon>
        <taxon>Bacillariophyta</taxon>
        <taxon>Coscinodiscophyceae</taxon>
        <taxon>Chaetocerotophycidae</taxon>
        <taxon>Chaetocerotales</taxon>
        <taxon>Chaetocerotaceae</taxon>
        <taxon>Chaetoceros</taxon>
    </lineage>
</organism>
<feature type="region of interest" description="Disordered" evidence="2">
    <location>
        <begin position="422"/>
        <end position="452"/>
    </location>
</feature>
<evidence type="ECO:0000313" key="4">
    <source>
        <dbReference type="EMBL" id="GFH47221.1"/>
    </source>
</evidence>
<dbReference type="EMBL" id="BLLK01000045">
    <property type="protein sequence ID" value="GFH51937.1"/>
    <property type="molecule type" value="Genomic_DNA"/>
</dbReference>
<proteinExistence type="predicted"/>
<sequence length="899" mass="102968">MTFKITIGTKVTASIGRLENDVRPGNSRKVRASLEGFVASSLPGQKWLVFFPSVEKCVLLGARQMKRQDGSSSLSFAQLDHLSQTTESFPNSQSFSSWSDSQSSMSLPSLSGLRGTFSQPPSQPPSVGTFSQPPSVGTTVVTTTATATATTSVAASTSTALQRVMELNNSDEDSIEDTQESISILEQENEEEQEHERVPNPYTAEVEEDLIAECEDIDKYTAAQILYHSEKEQLLGQTVSCNNVEWTVCGDVKKTDVQMPVEYFKKLGILDFDFKKVPEKSDGKNNRINMLHLLMHLWPGDWKERLIVLNERICENNKQLKEKQRNAKTDQPISPYEFWCFFGIMLVARIEGLAGTQLWNSKRSEGWRKNVDLSMFMNESRFKSIKKWIPYLWTNENLKNSDPWYQIVDIFKDFNENRREKVLSSTDDTGDETMSAIRPRTTPKGNLPHLQNVLRKPEPLGTELKSLACTKLKMMKALELQRSANDRTETKFLQEVKNKKTSAVTLRLVDMSSQRGMFDEREELVNTNCTDGRMVADSWFGSVTTIVGLLTLLPHKKRGVMNIKTATSGYPKAFLEQKMEKWPGGSHLVLTATVNNIKLYAVGYKYSSKKTMCFIFPENTVSTEPGDPYIARYKDENGNNRTREVRRPECCSFYFQNSNVIDVLNQLRQHDLRLEKFWVTRDGYFRIITTVFGICVVDCWRGYRHHLSPRHRHKDIDLLDFVSILAHDMMHNKCTKTIAERGTLNIGIGDEIEKDNYDDDDDDDDETTLGSMRRVPRSVEISNEFEMSQLSSPSFQSFNDIQLLLLEHSLKKNEELTFGNEKKRMRSGQLKNVQRERPRRNRCVGCTTKRTAFYCAKCDPGQKRKKYWLCKSCHEIHLQQIQKDFAGGIETRRGKMQRI</sequence>
<accession>A0AAD3CTS5</accession>
<evidence type="ECO:0000313" key="6">
    <source>
        <dbReference type="Proteomes" id="UP001054902"/>
    </source>
</evidence>
<protein>
    <recommendedName>
        <fullName evidence="3">PiggyBac transposable element-derived protein domain-containing protein</fullName>
    </recommendedName>
</protein>
<gene>
    <name evidence="4" type="ORF">CTEN210_03696</name>
    <name evidence="5" type="ORF">CTEN210_08413</name>
</gene>
<feature type="coiled-coil region" evidence="1">
    <location>
        <begin position="303"/>
        <end position="330"/>
    </location>
</feature>
<comment type="caution">
    <text evidence="5">The sequence shown here is derived from an EMBL/GenBank/DDBJ whole genome shotgun (WGS) entry which is preliminary data.</text>
</comment>
<name>A0AAD3CTS5_9STRA</name>
<feature type="coiled-coil region" evidence="1">
    <location>
        <begin position="168"/>
        <end position="195"/>
    </location>
</feature>
<dbReference type="Proteomes" id="UP001054902">
    <property type="component" value="Unassembled WGS sequence"/>
</dbReference>
<feature type="compositionally biased region" description="Polar residues" evidence="2">
    <location>
        <begin position="116"/>
        <end position="137"/>
    </location>
</feature>
<evidence type="ECO:0000259" key="3">
    <source>
        <dbReference type="Pfam" id="PF13843"/>
    </source>
</evidence>
<evidence type="ECO:0000256" key="1">
    <source>
        <dbReference type="SAM" id="Coils"/>
    </source>
</evidence>
<dbReference type="InterPro" id="IPR029526">
    <property type="entry name" value="PGBD"/>
</dbReference>
<feature type="region of interest" description="Disordered" evidence="2">
    <location>
        <begin position="106"/>
        <end position="137"/>
    </location>
</feature>
<keyword evidence="6" id="KW-1185">Reference proteome</keyword>
<dbReference type="EMBL" id="BLLK01000022">
    <property type="protein sequence ID" value="GFH47221.1"/>
    <property type="molecule type" value="Genomic_DNA"/>
</dbReference>
<reference evidence="5" key="1">
    <citation type="submission" date="2020-02" db="EMBL/GenBank/DDBJ databases">
        <authorList>
            <person name="Hongo Y."/>
            <person name="Kimura K."/>
            <person name="Takaki Y."/>
            <person name="Tomaru Y."/>
        </authorList>
    </citation>
    <scope>NUCLEOTIDE SEQUENCE</scope>
    <source>
        <strain evidence="5">NIES-3715</strain>
    </source>
</reference>
<keyword evidence="1" id="KW-0175">Coiled coil</keyword>
<dbReference type="Pfam" id="PF13843">
    <property type="entry name" value="DDE_Tnp_1_7"/>
    <property type="match status" value="1"/>
</dbReference>
<evidence type="ECO:0000256" key="2">
    <source>
        <dbReference type="SAM" id="MobiDB-lite"/>
    </source>
</evidence>
<evidence type="ECO:0000313" key="5">
    <source>
        <dbReference type="EMBL" id="GFH51937.1"/>
    </source>
</evidence>
<dbReference type="AlphaFoldDB" id="A0AAD3CTS5"/>
<reference evidence="5 6" key="2">
    <citation type="journal article" date="2021" name="Sci. Rep.">
        <title>The genome of the diatom Chaetoceros tenuissimus carries an ancient integrated fragment of an extant virus.</title>
        <authorList>
            <person name="Hongo Y."/>
            <person name="Kimura K."/>
            <person name="Takaki Y."/>
            <person name="Yoshida Y."/>
            <person name="Baba S."/>
            <person name="Kobayashi G."/>
            <person name="Nagasaki K."/>
            <person name="Hano T."/>
            <person name="Tomaru Y."/>
        </authorList>
    </citation>
    <scope>NUCLEOTIDE SEQUENCE [LARGE SCALE GENOMIC DNA]</scope>
    <source>
        <strain evidence="5 6">NIES-3715</strain>
    </source>
</reference>